<dbReference type="AlphaFoldDB" id="A0AAV7CLS5"/>
<reference evidence="1" key="1">
    <citation type="thesis" date="2020" institute="ProQuest LLC" country="789 East Eisenhower Parkway, Ann Arbor, MI, USA">
        <title>Comparative Genomics and Chromosome Evolution.</title>
        <authorList>
            <person name="Mudd A.B."/>
        </authorList>
    </citation>
    <scope>NUCLEOTIDE SEQUENCE</scope>
    <source>
        <strain evidence="1">237g6f4</strain>
        <tissue evidence="1">Blood</tissue>
    </source>
</reference>
<comment type="caution">
    <text evidence="1">The sequence shown here is derived from an EMBL/GenBank/DDBJ whole genome shotgun (WGS) entry which is preliminary data.</text>
</comment>
<organism evidence="1 2">
    <name type="scientific">Engystomops pustulosus</name>
    <name type="common">Tungara frog</name>
    <name type="synonym">Physalaemus pustulosus</name>
    <dbReference type="NCBI Taxonomy" id="76066"/>
    <lineage>
        <taxon>Eukaryota</taxon>
        <taxon>Metazoa</taxon>
        <taxon>Chordata</taxon>
        <taxon>Craniata</taxon>
        <taxon>Vertebrata</taxon>
        <taxon>Euteleostomi</taxon>
        <taxon>Amphibia</taxon>
        <taxon>Batrachia</taxon>
        <taxon>Anura</taxon>
        <taxon>Neobatrachia</taxon>
        <taxon>Hyloidea</taxon>
        <taxon>Leptodactylidae</taxon>
        <taxon>Leiuperinae</taxon>
        <taxon>Engystomops</taxon>
    </lineage>
</organism>
<evidence type="ECO:0000313" key="1">
    <source>
        <dbReference type="EMBL" id="KAG8585511.1"/>
    </source>
</evidence>
<accession>A0AAV7CLS5</accession>
<name>A0AAV7CLS5_ENGPU</name>
<gene>
    <name evidence="1" type="ORF">GDO81_005053</name>
</gene>
<evidence type="ECO:0000313" key="2">
    <source>
        <dbReference type="Proteomes" id="UP000824782"/>
    </source>
</evidence>
<protein>
    <submittedName>
        <fullName evidence="1">Uncharacterized protein</fullName>
    </submittedName>
</protein>
<keyword evidence="2" id="KW-1185">Reference proteome</keyword>
<proteinExistence type="predicted"/>
<dbReference type="Proteomes" id="UP000824782">
    <property type="component" value="Unassembled WGS sequence"/>
</dbReference>
<sequence>MANWNYSHISQTWPFYTKAPDTTQLTPRHYPSKSHLEIHLFEQVTTKLHQRTALHEGDTNVYVVWEVV</sequence>
<dbReference type="EMBL" id="WNYA01000002">
    <property type="protein sequence ID" value="KAG8585511.1"/>
    <property type="molecule type" value="Genomic_DNA"/>
</dbReference>